<gene>
    <name evidence="1" type="ORF">CNLFYP112_00383</name>
</gene>
<proteinExistence type="predicted"/>
<dbReference type="AlphaFoldDB" id="A0A6N2TIA8"/>
<name>A0A6N2TIA8_9FIRM</name>
<protein>
    <submittedName>
        <fullName evidence="1">Uncharacterized protein</fullName>
    </submittedName>
</protein>
<sequence>MINPMKFMQVKSMLATLKQNHPKFPSFLDAVSKRALCKDTIIEIKVTTPDGESLESNLRLKESDLEVLRQMQELRKEGLSS</sequence>
<dbReference type="EMBL" id="CACRTG010000012">
    <property type="protein sequence ID" value="VYT05470.1"/>
    <property type="molecule type" value="Genomic_DNA"/>
</dbReference>
<reference evidence="1" key="1">
    <citation type="submission" date="2019-11" db="EMBL/GenBank/DDBJ databases">
        <authorList>
            <person name="Feng L."/>
        </authorList>
    </citation>
    <scope>NUCLEOTIDE SEQUENCE</scope>
    <source>
        <strain evidence="1">CnexileLFYP112</strain>
    </source>
</reference>
<evidence type="ECO:0000313" key="1">
    <source>
        <dbReference type="EMBL" id="VYT05470.1"/>
    </source>
</evidence>
<organism evidence="1">
    <name type="scientific">[Clostridium] nexile</name>
    <dbReference type="NCBI Taxonomy" id="29361"/>
    <lineage>
        <taxon>Bacteria</taxon>
        <taxon>Bacillati</taxon>
        <taxon>Bacillota</taxon>
        <taxon>Clostridia</taxon>
        <taxon>Lachnospirales</taxon>
        <taxon>Lachnospiraceae</taxon>
        <taxon>Tyzzerella</taxon>
    </lineage>
</organism>
<accession>A0A6N2TIA8</accession>